<evidence type="ECO:0000313" key="3">
    <source>
        <dbReference type="Proteomes" id="UP000323956"/>
    </source>
</evidence>
<evidence type="ECO:0000313" key="2">
    <source>
        <dbReference type="EMBL" id="SIQ84234.1"/>
    </source>
</evidence>
<reference evidence="2 3" key="1">
    <citation type="submission" date="2017-01" db="EMBL/GenBank/DDBJ databases">
        <authorList>
            <person name="Varghese N."/>
            <person name="Submissions S."/>
        </authorList>
    </citation>
    <scope>NUCLEOTIDE SEQUENCE [LARGE SCALE GENOMIC DNA]</scope>
    <source>
        <strain evidence="2 3">ATCC 700171</strain>
    </source>
</reference>
<dbReference type="PANTHER" id="PTHR12110:SF52">
    <property type="entry name" value="XYLOSE ISOMERASE"/>
    <property type="match status" value="1"/>
</dbReference>
<organism evidence="2 3">
    <name type="scientific">Paracoccus thiocyanatus</name>
    <dbReference type="NCBI Taxonomy" id="34006"/>
    <lineage>
        <taxon>Bacteria</taxon>
        <taxon>Pseudomonadati</taxon>
        <taxon>Pseudomonadota</taxon>
        <taxon>Alphaproteobacteria</taxon>
        <taxon>Rhodobacterales</taxon>
        <taxon>Paracoccaceae</taxon>
        <taxon>Paracoccus</taxon>
    </lineage>
</organism>
<gene>
    <name evidence="2" type="ORF">SAMN05421641_11568</name>
</gene>
<dbReference type="SUPFAM" id="SSF51658">
    <property type="entry name" value="Xylose isomerase-like"/>
    <property type="match status" value="1"/>
</dbReference>
<accession>A0A1N6W2D2</accession>
<sequence>MADLSRFAINQITTRDWTLDQAVDGYARAGVAGIAVWMEYLDAAGVTQGARMIRDAGLFVPCLCTGAWVNISDKAGFNAALDENRRRLDAAAEIGAPCLVMVPGGLATGEKNLAAARSRVIGAFEELLPHARATGVKLGLEPLHPMYAADRSCLNSFAHCLDLVRSLGSADTGIVADTYHCWWDASFMSGLREAGPENILTFHLCDWLVPTRDVYHDRGMIGDGVIDFAAYKALLDEIGYDGPFEIELFSKFDWWLRDGHETVAVAVERCAPFVGARQKVAS</sequence>
<feature type="domain" description="Xylose isomerase-like TIM barrel" evidence="1">
    <location>
        <begin position="27"/>
        <end position="250"/>
    </location>
</feature>
<dbReference type="OrthoDB" id="9786584at2"/>
<dbReference type="GO" id="GO:0016853">
    <property type="term" value="F:isomerase activity"/>
    <property type="evidence" value="ECO:0007669"/>
    <property type="project" value="UniProtKB-KW"/>
</dbReference>
<dbReference type="PANTHER" id="PTHR12110">
    <property type="entry name" value="HYDROXYPYRUVATE ISOMERASE"/>
    <property type="match status" value="1"/>
</dbReference>
<proteinExistence type="predicted"/>
<dbReference type="AlphaFoldDB" id="A0A1N6W2D2"/>
<dbReference type="InterPro" id="IPR013022">
    <property type="entry name" value="Xyl_isomerase-like_TIM-brl"/>
</dbReference>
<dbReference type="RefSeq" id="WP_149766070.1">
    <property type="nucleotide sequence ID" value="NZ_FTMK01000015.1"/>
</dbReference>
<dbReference type="Proteomes" id="UP000323956">
    <property type="component" value="Unassembled WGS sequence"/>
</dbReference>
<dbReference type="InterPro" id="IPR036237">
    <property type="entry name" value="Xyl_isomerase-like_sf"/>
</dbReference>
<name>A0A1N6W2D2_9RHOB</name>
<dbReference type="Gene3D" id="3.20.20.150">
    <property type="entry name" value="Divalent-metal-dependent TIM barrel enzymes"/>
    <property type="match status" value="1"/>
</dbReference>
<dbReference type="Pfam" id="PF01261">
    <property type="entry name" value="AP_endonuc_2"/>
    <property type="match status" value="1"/>
</dbReference>
<dbReference type="InterPro" id="IPR050312">
    <property type="entry name" value="IolE/XylAMocC-like"/>
</dbReference>
<keyword evidence="2" id="KW-0413">Isomerase</keyword>
<evidence type="ECO:0000259" key="1">
    <source>
        <dbReference type="Pfam" id="PF01261"/>
    </source>
</evidence>
<dbReference type="EMBL" id="FTMK01000015">
    <property type="protein sequence ID" value="SIQ84234.1"/>
    <property type="molecule type" value="Genomic_DNA"/>
</dbReference>
<protein>
    <submittedName>
        <fullName evidence="2">Sugar phosphate isomerase/epimerase</fullName>
    </submittedName>
</protein>